<dbReference type="InterPro" id="IPR000551">
    <property type="entry name" value="MerR-type_HTH_dom"/>
</dbReference>
<dbReference type="SMART" id="SM00422">
    <property type="entry name" value="HTH_MERR"/>
    <property type="match status" value="1"/>
</dbReference>
<evidence type="ECO:0000313" key="4">
    <source>
        <dbReference type="EMBL" id="MBI4596433.1"/>
    </source>
</evidence>
<sequence>MPLRNEPLFMISVVSQMLSIHPQTLRMYERAGFVQPSRTEGNTRLYSEEDVDRVRMILRLTRDLGVNLAGVEVILSMREKIDEMKQKIEALETFIQEESEENGLNAEEIIKNFSRKQKNTLIKSSPSKIVRLEVEKE</sequence>
<dbReference type="SUPFAM" id="SSF46955">
    <property type="entry name" value="Putative DNA-binding domain"/>
    <property type="match status" value="1"/>
</dbReference>
<dbReference type="GO" id="GO:0003677">
    <property type="term" value="F:DNA binding"/>
    <property type="evidence" value="ECO:0007669"/>
    <property type="project" value="UniProtKB-KW"/>
</dbReference>
<dbReference type="PANTHER" id="PTHR30204">
    <property type="entry name" value="REDOX-CYCLING DRUG-SENSING TRANSCRIPTIONAL ACTIVATOR SOXR"/>
    <property type="match status" value="1"/>
</dbReference>
<dbReference type="Pfam" id="PF13411">
    <property type="entry name" value="MerR_1"/>
    <property type="match status" value="1"/>
</dbReference>
<proteinExistence type="predicted"/>
<dbReference type="InterPro" id="IPR047057">
    <property type="entry name" value="MerR_fam"/>
</dbReference>
<evidence type="ECO:0000259" key="3">
    <source>
        <dbReference type="PROSITE" id="PS50937"/>
    </source>
</evidence>
<organism evidence="4 5">
    <name type="scientific">Tectimicrobiota bacterium</name>
    <dbReference type="NCBI Taxonomy" id="2528274"/>
    <lineage>
        <taxon>Bacteria</taxon>
        <taxon>Pseudomonadati</taxon>
        <taxon>Nitrospinota/Tectimicrobiota group</taxon>
        <taxon>Candidatus Tectimicrobiota</taxon>
    </lineage>
</organism>
<evidence type="ECO:0000256" key="2">
    <source>
        <dbReference type="SAM" id="Coils"/>
    </source>
</evidence>
<evidence type="ECO:0000256" key="1">
    <source>
        <dbReference type="ARBA" id="ARBA00023125"/>
    </source>
</evidence>
<accession>A0A933GM43</accession>
<dbReference type="PROSITE" id="PS50937">
    <property type="entry name" value="HTH_MERR_2"/>
    <property type="match status" value="1"/>
</dbReference>
<dbReference type="InterPro" id="IPR009061">
    <property type="entry name" value="DNA-bd_dom_put_sf"/>
</dbReference>
<evidence type="ECO:0000313" key="5">
    <source>
        <dbReference type="Proteomes" id="UP000772181"/>
    </source>
</evidence>
<dbReference type="PANTHER" id="PTHR30204:SF58">
    <property type="entry name" value="HTH-TYPE TRANSCRIPTIONAL REGULATOR YFMP"/>
    <property type="match status" value="1"/>
</dbReference>
<reference evidence="4" key="1">
    <citation type="submission" date="2020-07" db="EMBL/GenBank/DDBJ databases">
        <title>Huge and variable diversity of episymbiotic CPR bacteria and DPANN archaea in groundwater ecosystems.</title>
        <authorList>
            <person name="He C.Y."/>
            <person name="Keren R."/>
            <person name="Whittaker M."/>
            <person name="Farag I.F."/>
            <person name="Doudna J."/>
            <person name="Cate J.H.D."/>
            <person name="Banfield J.F."/>
        </authorList>
    </citation>
    <scope>NUCLEOTIDE SEQUENCE</scope>
    <source>
        <strain evidence="4">NC_groundwater_1482_Ag_S-0.65um_47_24</strain>
    </source>
</reference>
<dbReference type="CDD" id="cd04766">
    <property type="entry name" value="HTH_HspR"/>
    <property type="match status" value="1"/>
</dbReference>
<dbReference type="Gene3D" id="1.10.1660.10">
    <property type="match status" value="1"/>
</dbReference>
<dbReference type="NCBIfam" id="NF047375">
    <property type="entry name" value="HeatShock_HspR"/>
    <property type="match status" value="1"/>
</dbReference>
<protein>
    <submittedName>
        <fullName evidence="4">Helix-turn-helix transcriptional regulator</fullName>
    </submittedName>
</protein>
<dbReference type="PROSITE" id="PS00552">
    <property type="entry name" value="HTH_MERR_1"/>
    <property type="match status" value="1"/>
</dbReference>
<dbReference type="Proteomes" id="UP000772181">
    <property type="component" value="Unassembled WGS sequence"/>
</dbReference>
<feature type="coiled-coil region" evidence="2">
    <location>
        <begin position="74"/>
        <end position="101"/>
    </location>
</feature>
<keyword evidence="1" id="KW-0238">DNA-binding</keyword>
<keyword evidence="2" id="KW-0175">Coiled coil</keyword>
<dbReference type="GO" id="GO:0003700">
    <property type="term" value="F:DNA-binding transcription factor activity"/>
    <property type="evidence" value="ECO:0007669"/>
    <property type="project" value="InterPro"/>
</dbReference>
<dbReference type="EMBL" id="JACQWF010000381">
    <property type="protein sequence ID" value="MBI4596433.1"/>
    <property type="molecule type" value="Genomic_DNA"/>
</dbReference>
<dbReference type="AlphaFoldDB" id="A0A933GM43"/>
<name>A0A933GM43_UNCTE</name>
<comment type="caution">
    <text evidence="4">The sequence shown here is derived from an EMBL/GenBank/DDBJ whole genome shotgun (WGS) entry which is preliminary data.</text>
</comment>
<gene>
    <name evidence="4" type="ORF">HY730_08675</name>
</gene>
<feature type="domain" description="HTH merR-type" evidence="3">
    <location>
        <begin position="8"/>
        <end position="77"/>
    </location>
</feature>